<evidence type="ECO:0000313" key="14">
    <source>
        <dbReference type="EMBL" id="KRX02245.1"/>
    </source>
</evidence>
<dbReference type="InParanoid" id="A0A0V0QJU1"/>
<dbReference type="SMART" id="SM00133">
    <property type="entry name" value="S_TK_X"/>
    <property type="match status" value="1"/>
</dbReference>
<reference evidence="14 15" key="1">
    <citation type="journal article" date="2015" name="Sci. Rep.">
        <title>Genome of the facultative scuticociliatosis pathogen Pseudocohnilembus persalinus provides insight into its virulence through horizontal gene transfer.</title>
        <authorList>
            <person name="Xiong J."/>
            <person name="Wang G."/>
            <person name="Cheng J."/>
            <person name="Tian M."/>
            <person name="Pan X."/>
            <person name="Warren A."/>
            <person name="Jiang C."/>
            <person name="Yuan D."/>
            <person name="Miao W."/>
        </authorList>
    </citation>
    <scope>NUCLEOTIDE SEQUENCE [LARGE SCALE GENOMIC DNA]</scope>
    <source>
        <strain evidence="14">36N120E</strain>
    </source>
</reference>
<feature type="binding site" evidence="11">
    <location>
        <position position="42"/>
    </location>
    <ligand>
        <name>ATP</name>
        <dbReference type="ChEBI" id="CHEBI:30616"/>
    </ligand>
</feature>
<dbReference type="InterPro" id="IPR011009">
    <property type="entry name" value="Kinase-like_dom_sf"/>
</dbReference>
<evidence type="ECO:0000256" key="1">
    <source>
        <dbReference type="ARBA" id="ARBA00009903"/>
    </source>
</evidence>
<dbReference type="GO" id="GO:0005524">
    <property type="term" value="F:ATP binding"/>
    <property type="evidence" value="ECO:0007669"/>
    <property type="project" value="UniProtKB-UniRule"/>
</dbReference>
<organism evidence="14 15">
    <name type="scientific">Pseudocohnilembus persalinus</name>
    <name type="common">Ciliate</name>
    <dbReference type="NCBI Taxonomy" id="266149"/>
    <lineage>
        <taxon>Eukaryota</taxon>
        <taxon>Sar</taxon>
        <taxon>Alveolata</taxon>
        <taxon>Ciliophora</taxon>
        <taxon>Intramacronucleata</taxon>
        <taxon>Oligohymenophorea</taxon>
        <taxon>Scuticociliatia</taxon>
        <taxon>Philasterida</taxon>
        <taxon>Pseudocohnilembidae</taxon>
        <taxon>Pseudocohnilembus</taxon>
    </lineage>
</organism>
<keyword evidence="4" id="KW-0597">Phosphoprotein</keyword>
<dbReference type="GO" id="GO:0004674">
    <property type="term" value="F:protein serine/threonine kinase activity"/>
    <property type="evidence" value="ECO:0007669"/>
    <property type="project" value="UniProtKB-KW"/>
</dbReference>
<keyword evidence="5" id="KW-0808">Transferase</keyword>
<keyword evidence="8 11" id="KW-0067">ATP-binding</keyword>
<evidence type="ECO:0000256" key="6">
    <source>
        <dbReference type="ARBA" id="ARBA00022741"/>
    </source>
</evidence>
<dbReference type="FunFam" id="3.30.200.20:FF:000524">
    <property type="entry name" value="Non-specific serine/threonine protein kinase"/>
    <property type="match status" value="1"/>
</dbReference>
<dbReference type="InterPro" id="IPR000719">
    <property type="entry name" value="Prot_kinase_dom"/>
</dbReference>
<dbReference type="EMBL" id="LDAU01000156">
    <property type="protein sequence ID" value="KRX02245.1"/>
    <property type="molecule type" value="Genomic_DNA"/>
</dbReference>
<evidence type="ECO:0000256" key="8">
    <source>
        <dbReference type="ARBA" id="ARBA00022840"/>
    </source>
</evidence>
<dbReference type="EC" id="2.7.11.1" evidence="2"/>
<gene>
    <name evidence="14" type="ORF">PPERSA_04867</name>
</gene>
<evidence type="ECO:0000256" key="10">
    <source>
        <dbReference type="ARBA" id="ARBA00048679"/>
    </source>
</evidence>
<dbReference type="SUPFAM" id="SSF56112">
    <property type="entry name" value="Protein kinase-like (PK-like)"/>
    <property type="match status" value="1"/>
</dbReference>
<comment type="similarity">
    <text evidence="1">Belongs to the protein kinase superfamily. AGC Ser/Thr protein kinase family.</text>
</comment>
<proteinExistence type="inferred from homology"/>
<name>A0A0V0QJU1_PSEPJ</name>
<dbReference type="OMA" id="GHPLCQM"/>
<keyword evidence="15" id="KW-1185">Reference proteome</keyword>
<evidence type="ECO:0000256" key="7">
    <source>
        <dbReference type="ARBA" id="ARBA00022777"/>
    </source>
</evidence>
<dbReference type="Pfam" id="PF00069">
    <property type="entry name" value="Pkinase"/>
    <property type="match status" value="1"/>
</dbReference>
<dbReference type="InterPro" id="IPR017892">
    <property type="entry name" value="Pkinase_C"/>
</dbReference>
<dbReference type="Proteomes" id="UP000054937">
    <property type="component" value="Unassembled WGS sequence"/>
</dbReference>
<dbReference type="Gene3D" id="1.10.510.10">
    <property type="entry name" value="Transferase(Phosphotransferase) domain 1"/>
    <property type="match status" value="1"/>
</dbReference>
<dbReference type="SMART" id="SM00220">
    <property type="entry name" value="S_TKc"/>
    <property type="match status" value="1"/>
</dbReference>
<dbReference type="AlphaFoldDB" id="A0A0V0QJU1"/>
<evidence type="ECO:0000259" key="13">
    <source>
        <dbReference type="PROSITE" id="PS51285"/>
    </source>
</evidence>
<dbReference type="FunFam" id="1.10.510.10:FF:000008">
    <property type="entry name" value="Non-specific serine/threonine protein kinase"/>
    <property type="match status" value="1"/>
</dbReference>
<feature type="domain" description="AGC-kinase C-terminal" evidence="13">
    <location>
        <begin position="269"/>
        <end position="338"/>
    </location>
</feature>
<dbReference type="PROSITE" id="PS51285">
    <property type="entry name" value="AGC_KINASE_CTER"/>
    <property type="match status" value="1"/>
</dbReference>
<comment type="catalytic activity">
    <reaction evidence="10">
        <text>L-seryl-[protein] + ATP = O-phospho-L-seryl-[protein] + ADP + H(+)</text>
        <dbReference type="Rhea" id="RHEA:17989"/>
        <dbReference type="Rhea" id="RHEA-COMP:9863"/>
        <dbReference type="Rhea" id="RHEA-COMP:11604"/>
        <dbReference type="ChEBI" id="CHEBI:15378"/>
        <dbReference type="ChEBI" id="CHEBI:29999"/>
        <dbReference type="ChEBI" id="CHEBI:30616"/>
        <dbReference type="ChEBI" id="CHEBI:83421"/>
        <dbReference type="ChEBI" id="CHEBI:456216"/>
        <dbReference type="EC" id="2.7.11.1"/>
    </reaction>
</comment>
<protein>
    <recommendedName>
        <fullName evidence="2">non-specific serine/threonine protein kinase</fullName>
        <ecNumber evidence="2">2.7.11.1</ecNumber>
    </recommendedName>
</protein>
<evidence type="ECO:0000313" key="15">
    <source>
        <dbReference type="Proteomes" id="UP000054937"/>
    </source>
</evidence>
<evidence type="ECO:0000256" key="11">
    <source>
        <dbReference type="PROSITE-ProRule" id="PRU10141"/>
    </source>
</evidence>
<accession>A0A0V0QJU1</accession>
<feature type="domain" description="Protein kinase" evidence="12">
    <location>
        <begin position="13"/>
        <end position="268"/>
    </location>
</feature>
<dbReference type="PANTHER" id="PTHR24351">
    <property type="entry name" value="RIBOSOMAL PROTEIN S6 KINASE"/>
    <property type="match status" value="1"/>
</dbReference>
<dbReference type="InterPro" id="IPR017441">
    <property type="entry name" value="Protein_kinase_ATP_BS"/>
</dbReference>
<dbReference type="PROSITE" id="PS00107">
    <property type="entry name" value="PROTEIN_KINASE_ATP"/>
    <property type="match status" value="1"/>
</dbReference>
<comment type="caution">
    <text evidence="14">The sequence shown here is derived from an EMBL/GenBank/DDBJ whole genome shotgun (WGS) entry which is preliminary data.</text>
</comment>
<evidence type="ECO:0000256" key="2">
    <source>
        <dbReference type="ARBA" id="ARBA00012513"/>
    </source>
</evidence>
<keyword evidence="6 11" id="KW-0547">Nucleotide-binding</keyword>
<dbReference type="Pfam" id="PF00433">
    <property type="entry name" value="Pkinase_C"/>
    <property type="match status" value="1"/>
</dbReference>
<evidence type="ECO:0000256" key="9">
    <source>
        <dbReference type="ARBA" id="ARBA00047899"/>
    </source>
</evidence>
<dbReference type="PROSITE" id="PS50011">
    <property type="entry name" value="PROTEIN_KINASE_DOM"/>
    <property type="match status" value="1"/>
</dbReference>
<evidence type="ECO:0000256" key="3">
    <source>
        <dbReference type="ARBA" id="ARBA00022527"/>
    </source>
</evidence>
<keyword evidence="7 14" id="KW-0418">Kinase</keyword>
<dbReference type="CDD" id="cd05123">
    <property type="entry name" value="STKc_AGC"/>
    <property type="match status" value="1"/>
</dbReference>
<comment type="catalytic activity">
    <reaction evidence="9">
        <text>L-threonyl-[protein] + ATP = O-phospho-L-threonyl-[protein] + ADP + H(+)</text>
        <dbReference type="Rhea" id="RHEA:46608"/>
        <dbReference type="Rhea" id="RHEA-COMP:11060"/>
        <dbReference type="Rhea" id="RHEA-COMP:11605"/>
        <dbReference type="ChEBI" id="CHEBI:15378"/>
        <dbReference type="ChEBI" id="CHEBI:30013"/>
        <dbReference type="ChEBI" id="CHEBI:30616"/>
        <dbReference type="ChEBI" id="CHEBI:61977"/>
        <dbReference type="ChEBI" id="CHEBI:456216"/>
        <dbReference type="EC" id="2.7.11.1"/>
    </reaction>
</comment>
<dbReference type="Gene3D" id="3.30.200.20">
    <property type="entry name" value="Phosphorylase Kinase, domain 1"/>
    <property type="match status" value="1"/>
</dbReference>
<dbReference type="InterPro" id="IPR000961">
    <property type="entry name" value="AGC-kinase_C"/>
</dbReference>
<evidence type="ECO:0000256" key="5">
    <source>
        <dbReference type="ARBA" id="ARBA00022679"/>
    </source>
</evidence>
<keyword evidence="3" id="KW-0723">Serine/threonine-protein kinase</keyword>
<evidence type="ECO:0000259" key="12">
    <source>
        <dbReference type="PROSITE" id="PS50011"/>
    </source>
</evidence>
<evidence type="ECO:0000256" key="4">
    <source>
        <dbReference type="ARBA" id="ARBA00022553"/>
    </source>
</evidence>
<dbReference type="OrthoDB" id="63267at2759"/>
<sequence length="341" mass="39654">MQMEQSKKSLNDFSLIIVIGKGSYGKVVLVKEKATNEIFAMKILKKKHIRKSQQIEHIITERNILVKIKHPFIVRLAYSFQDEEKLFFVMEYCPGGELFNLLSSRKKFTEDQTRFYAAQIILAIEELHKHNTIYRDLKPENVLIDRHGYLKIADFGLSKNNINDDKGAKSVCGTPEYLAPEVLLKEGHGKPVDWWALGAIIFEMLTGLPPFYTENREELFERIKYKELDIPKTLTKPCVNVLIGLFQKDPRQRLGSNGADEIKKHPWFINVNWNILIKKQYKPPYVPVVRNEVDTQNFDKEFLDCPIDSYKNNEMDSQQEKVYIDFSYMGSRQDGGLANKL</sequence>
<dbReference type="InterPro" id="IPR045270">
    <property type="entry name" value="STKc_AGC"/>
</dbReference>